<dbReference type="PIRSF" id="PIRSF028758">
    <property type="entry name" value="Cyclin, C/H/G types"/>
    <property type="match status" value="1"/>
</dbReference>
<dbReference type="EMBL" id="HACA01002308">
    <property type="protein sequence ID" value="CDW19669.1"/>
    <property type="molecule type" value="Transcribed_RNA"/>
</dbReference>
<dbReference type="SUPFAM" id="SSF47954">
    <property type="entry name" value="Cyclin-like"/>
    <property type="match status" value="2"/>
</dbReference>
<dbReference type="InterPro" id="IPR043198">
    <property type="entry name" value="Cyclin/Ssn8"/>
</dbReference>
<accession>A0A0K2T0V8</accession>
<proteinExistence type="inferred from homology"/>
<comment type="similarity">
    <text evidence="1">Belongs to the cyclin family. Cyclin-like FAM58 subfamily.</text>
</comment>
<feature type="domain" description="Cyclin-like" evidence="6">
    <location>
        <begin position="30"/>
        <end position="130"/>
    </location>
</feature>
<dbReference type="GeneID" id="121123170"/>
<evidence type="ECO:0000256" key="1">
    <source>
        <dbReference type="ARBA" id="ARBA00010390"/>
    </source>
</evidence>
<dbReference type="OMA" id="HVESNKA"/>
<dbReference type="AlphaFoldDB" id="A0A0K2T0V8"/>
<protein>
    <recommendedName>
        <fullName evidence="2">Cyclin-Q</fullName>
    </recommendedName>
    <alternativeName>
        <fullName evidence="4">Cyclin-related protein FAM58A</fullName>
    </alternativeName>
</protein>
<dbReference type="InterPro" id="IPR048053">
    <property type="entry name" value="Cyclin-Q_second_cyclin_box"/>
</dbReference>
<name>A0A0K2T0V8_LEPSM</name>
<dbReference type="InterPro" id="IPR006671">
    <property type="entry name" value="Cyclin_N"/>
</dbReference>
<dbReference type="GO" id="GO:0006357">
    <property type="term" value="P:regulation of transcription by RNA polymerase II"/>
    <property type="evidence" value="ECO:0007669"/>
    <property type="project" value="InterPro"/>
</dbReference>
<evidence type="ECO:0000256" key="5">
    <source>
        <dbReference type="RuleBase" id="RU000383"/>
    </source>
</evidence>
<evidence type="ECO:0000256" key="4">
    <source>
        <dbReference type="ARBA" id="ARBA00032419"/>
    </source>
</evidence>
<dbReference type="InterPro" id="IPR013763">
    <property type="entry name" value="Cyclin-like_dom"/>
</dbReference>
<sequence>MSTQGTNPLSLERNPQLEYGKSVHPFVVCRFVFECCKKLELDVLSTATAITLFHSFYKSSRKKEVYDPYLIAGACIYLAGKVEDETEMRLRDVINVVHATLHPCKEPLSHDSEYFMHREALVEAELLLLRVLDFKVKFTHPHKYLLHYLKTLKDWIPIQTWSNFPIASTAWSLLQDFYHDPFLLECGPSKVALSCIYLTFKIFGLSVDHAMREDIWIKILDEAVDMDDISEICSRIMDVYKKEIKYILPLLVS</sequence>
<dbReference type="Pfam" id="PF00134">
    <property type="entry name" value="Cyclin_N"/>
    <property type="match status" value="1"/>
</dbReference>
<evidence type="ECO:0000313" key="7">
    <source>
        <dbReference type="EMBL" id="CDW19669.1"/>
    </source>
</evidence>
<dbReference type="InterPro" id="IPR048055">
    <property type="entry name" value="Cyclin-Q_first_cyclin_box"/>
</dbReference>
<dbReference type="Gene3D" id="1.10.472.10">
    <property type="entry name" value="Cyclin-like"/>
    <property type="match status" value="2"/>
</dbReference>
<dbReference type="SMART" id="SM00385">
    <property type="entry name" value="CYCLIN"/>
    <property type="match status" value="2"/>
</dbReference>
<dbReference type="OrthoDB" id="79090at2759"/>
<reference evidence="7" key="1">
    <citation type="submission" date="2014-05" db="EMBL/GenBank/DDBJ databases">
        <authorList>
            <person name="Chronopoulou M."/>
        </authorList>
    </citation>
    <scope>NUCLEOTIDE SEQUENCE</scope>
    <source>
        <tissue evidence="7">Whole organism</tissue>
    </source>
</reference>
<feature type="domain" description="Cyclin-like" evidence="6">
    <location>
        <begin position="143"/>
        <end position="238"/>
    </location>
</feature>
<dbReference type="CTD" id="14462485"/>
<dbReference type="PANTHER" id="PTHR10026">
    <property type="entry name" value="CYCLIN"/>
    <property type="match status" value="1"/>
</dbReference>
<dbReference type="InterPro" id="IPR036915">
    <property type="entry name" value="Cyclin-like_sf"/>
</dbReference>
<dbReference type="RefSeq" id="XP_071746555.1">
    <property type="nucleotide sequence ID" value="XM_071890454.1"/>
</dbReference>
<dbReference type="GO" id="GO:0016538">
    <property type="term" value="F:cyclin-dependent protein serine/threonine kinase regulator activity"/>
    <property type="evidence" value="ECO:0007669"/>
    <property type="project" value="InterPro"/>
</dbReference>
<organism evidence="7">
    <name type="scientific">Lepeophtheirus salmonis</name>
    <name type="common">Salmon louse</name>
    <name type="synonym">Caligus salmonis</name>
    <dbReference type="NCBI Taxonomy" id="72036"/>
    <lineage>
        <taxon>Eukaryota</taxon>
        <taxon>Metazoa</taxon>
        <taxon>Ecdysozoa</taxon>
        <taxon>Arthropoda</taxon>
        <taxon>Crustacea</taxon>
        <taxon>Multicrustacea</taxon>
        <taxon>Hexanauplia</taxon>
        <taxon>Copepoda</taxon>
        <taxon>Siphonostomatoida</taxon>
        <taxon>Caligidae</taxon>
        <taxon>Lepeophtheirus</taxon>
    </lineage>
</organism>
<evidence type="ECO:0000256" key="3">
    <source>
        <dbReference type="ARBA" id="ARBA00023127"/>
    </source>
</evidence>
<keyword evidence="3 5" id="KW-0195">Cyclin</keyword>
<dbReference type="CDD" id="cd20535">
    <property type="entry name" value="CYCLIN_CCNM_CCNQ_rpt2"/>
    <property type="match status" value="1"/>
</dbReference>
<evidence type="ECO:0000256" key="2">
    <source>
        <dbReference type="ARBA" id="ARBA00019501"/>
    </source>
</evidence>
<evidence type="ECO:0000259" key="6">
    <source>
        <dbReference type="SMART" id="SM00385"/>
    </source>
</evidence>
<dbReference type="CDD" id="cd20534">
    <property type="entry name" value="CYCLIN_CCNM_CCNQ_rpt1"/>
    <property type="match status" value="1"/>
</dbReference>